<dbReference type="GO" id="GO:0004527">
    <property type="term" value="F:exonuclease activity"/>
    <property type="evidence" value="ECO:0007669"/>
    <property type="project" value="UniProtKB-KW"/>
</dbReference>
<dbReference type="PANTHER" id="PTHR30231:SF42">
    <property type="entry name" value="EXONUCLEASE"/>
    <property type="match status" value="1"/>
</dbReference>
<keyword evidence="3" id="KW-1185">Reference proteome</keyword>
<evidence type="ECO:0000313" key="3">
    <source>
        <dbReference type="Proteomes" id="UP001431221"/>
    </source>
</evidence>
<dbReference type="InterPro" id="IPR036397">
    <property type="entry name" value="RNaseH_sf"/>
</dbReference>
<keyword evidence="2" id="KW-0269">Exonuclease</keyword>
<proteinExistence type="predicted"/>
<dbReference type="Gene3D" id="3.30.420.10">
    <property type="entry name" value="Ribonuclease H-like superfamily/Ribonuclease H"/>
    <property type="match status" value="1"/>
</dbReference>
<keyword evidence="2" id="KW-0540">Nuclease</keyword>
<dbReference type="InterPro" id="IPR012337">
    <property type="entry name" value="RNaseH-like_sf"/>
</dbReference>
<dbReference type="Pfam" id="PF00929">
    <property type="entry name" value="RNase_T"/>
    <property type="match status" value="1"/>
</dbReference>
<feature type="domain" description="Exonuclease" evidence="1">
    <location>
        <begin position="1"/>
        <end position="163"/>
    </location>
</feature>
<dbReference type="InterPro" id="IPR013520">
    <property type="entry name" value="Ribonucl_H"/>
</dbReference>
<dbReference type="PANTHER" id="PTHR30231">
    <property type="entry name" value="DNA POLYMERASE III SUBUNIT EPSILON"/>
    <property type="match status" value="1"/>
</dbReference>
<keyword evidence="2" id="KW-0378">Hydrolase</keyword>
<sequence>MALDVETANNDRASICQVGLACVDMDGSVATWSTYVDPCTPTWTCTWVHGINEETVRGAPRFPEVLAMLTQVVAGHTVFQHSSFDRSAVNAACSLHGCLAPDWHWRDSVAVARRAWPELKGNGGHGLKSLKSHLGLVFRHHDGEEDARAAAEVVLRAEAETGLDFMVLADAGAYGHADTRIKRF</sequence>
<reference evidence="2" key="1">
    <citation type="submission" date="2022-04" db="EMBL/GenBank/DDBJ databases">
        <title>Roseibium sp. CAU 1639 isolated from mud.</title>
        <authorList>
            <person name="Kim W."/>
        </authorList>
    </citation>
    <scope>NUCLEOTIDE SEQUENCE</scope>
    <source>
        <strain evidence="2">CAU 1639</strain>
    </source>
</reference>
<dbReference type="SUPFAM" id="SSF53098">
    <property type="entry name" value="Ribonuclease H-like"/>
    <property type="match status" value="1"/>
</dbReference>
<evidence type="ECO:0000259" key="1">
    <source>
        <dbReference type="SMART" id="SM00479"/>
    </source>
</evidence>
<dbReference type="EMBL" id="JALNMJ010000015">
    <property type="protein sequence ID" value="MCK7614328.1"/>
    <property type="molecule type" value="Genomic_DNA"/>
</dbReference>
<comment type="caution">
    <text evidence="2">The sequence shown here is derived from an EMBL/GenBank/DDBJ whole genome shotgun (WGS) entry which is preliminary data.</text>
</comment>
<gene>
    <name evidence="2" type="ORF">M0H32_19335</name>
</gene>
<dbReference type="SMART" id="SM00479">
    <property type="entry name" value="EXOIII"/>
    <property type="match status" value="1"/>
</dbReference>
<dbReference type="Proteomes" id="UP001431221">
    <property type="component" value="Unassembled WGS sequence"/>
</dbReference>
<dbReference type="RefSeq" id="WP_248156831.1">
    <property type="nucleotide sequence ID" value="NZ_JALNMJ010000015.1"/>
</dbReference>
<organism evidence="2 3">
    <name type="scientific">Roseibium sediminicola</name>
    <dbReference type="NCBI Taxonomy" id="2933272"/>
    <lineage>
        <taxon>Bacteria</taxon>
        <taxon>Pseudomonadati</taxon>
        <taxon>Pseudomonadota</taxon>
        <taxon>Alphaproteobacteria</taxon>
        <taxon>Hyphomicrobiales</taxon>
        <taxon>Stappiaceae</taxon>
        <taxon>Roseibium</taxon>
    </lineage>
</organism>
<evidence type="ECO:0000313" key="2">
    <source>
        <dbReference type="EMBL" id="MCK7614328.1"/>
    </source>
</evidence>
<protein>
    <submittedName>
        <fullName evidence="2">Exonuclease domain-containing protein</fullName>
    </submittedName>
</protein>
<accession>A0ABT0GY20</accession>
<name>A0ABT0GY20_9HYPH</name>